<reference evidence="1 2" key="1">
    <citation type="submission" date="2013-11" db="EMBL/GenBank/DDBJ databases">
        <title>Opisthorchis viverrini - life in the bile duct.</title>
        <authorList>
            <person name="Young N.D."/>
            <person name="Nagarajan N."/>
            <person name="Lin S.J."/>
            <person name="Korhonen P.K."/>
            <person name="Jex A.R."/>
            <person name="Hall R.S."/>
            <person name="Safavi-Hemami H."/>
            <person name="Kaewkong W."/>
            <person name="Bertrand D."/>
            <person name="Gao S."/>
            <person name="Seet Q."/>
            <person name="Wongkham S."/>
            <person name="Teh B.T."/>
            <person name="Wongkham C."/>
            <person name="Intapan P.M."/>
            <person name="Maleewong W."/>
            <person name="Yang X."/>
            <person name="Hu M."/>
            <person name="Wang Z."/>
            <person name="Hofmann A."/>
            <person name="Sternberg P.W."/>
            <person name="Tan P."/>
            <person name="Wang J."/>
            <person name="Gasser R.B."/>
        </authorList>
    </citation>
    <scope>NUCLEOTIDE SEQUENCE [LARGE SCALE GENOMIC DNA]</scope>
</reference>
<dbReference type="AlphaFoldDB" id="A0A074YYM7"/>
<dbReference type="KEGG" id="ovi:T265_12319"/>
<sequence length="79" mass="8637">MVRHLRPSELRCLAEKCIIAVKSDVECLGLRCSPGPYLQTLLWSAVVELATRDICEANSSAYRRTMSSAQAGMQPSPLG</sequence>
<protein>
    <submittedName>
        <fullName evidence="1">Uncharacterized protein</fullName>
    </submittedName>
</protein>
<dbReference type="Proteomes" id="UP000054324">
    <property type="component" value="Unassembled WGS sequence"/>
</dbReference>
<dbReference type="GeneID" id="20326487"/>
<dbReference type="CTD" id="20326487"/>
<accession>A0A074YYM7</accession>
<name>A0A074YYM7_OPIVI</name>
<evidence type="ECO:0000313" key="2">
    <source>
        <dbReference type="Proteomes" id="UP000054324"/>
    </source>
</evidence>
<dbReference type="RefSeq" id="XP_009177956.1">
    <property type="nucleotide sequence ID" value="XM_009179692.1"/>
</dbReference>
<gene>
    <name evidence="1" type="ORF">T265_12319</name>
</gene>
<proteinExistence type="predicted"/>
<keyword evidence="2" id="KW-1185">Reference proteome</keyword>
<evidence type="ECO:0000313" key="1">
    <source>
        <dbReference type="EMBL" id="KER18297.1"/>
    </source>
</evidence>
<organism evidence="1 2">
    <name type="scientific">Opisthorchis viverrini</name>
    <name type="common">Southeast Asian liver fluke</name>
    <dbReference type="NCBI Taxonomy" id="6198"/>
    <lineage>
        <taxon>Eukaryota</taxon>
        <taxon>Metazoa</taxon>
        <taxon>Spiralia</taxon>
        <taxon>Lophotrochozoa</taxon>
        <taxon>Platyhelminthes</taxon>
        <taxon>Trematoda</taxon>
        <taxon>Digenea</taxon>
        <taxon>Opisthorchiida</taxon>
        <taxon>Opisthorchiata</taxon>
        <taxon>Opisthorchiidae</taxon>
        <taxon>Opisthorchis</taxon>
    </lineage>
</organism>
<dbReference type="EMBL" id="KL604063">
    <property type="protein sequence ID" value="KER18297.1"/>
    <property type="molecule type" value="Genomic_DNA"/>
</dbReference>